<dbReference type="InterPro" id="IPR004268">
    <property type="entry name" value="MurJ"/>
</dbReference>
<evidence type="ECO:0000256" key="7">
    <source>
        <dbReference type="ARBA" id="ARBA00023136"/>
    </source>
</evidence>
<evidence type="ECO:0000256" key="2">
    <source>
        <dbReference type="ARBA" id="ARBA00022475"/>
    </source>
</evidence>
<protein>
    <submittedName>
        <fullName evidence="8">Integral membrane protein MviN</fullName>
    </submittedName>
</protein>
<accession>A0A117LT49</accession>
<keyword evidence="7" id="KW-0472">Membrane</keyword>
<keyword evidence="3" id="KW-0812">Transmembrane</keyword>
<dbReference type="AlphaFoldDB" id="A0A117LT49"/>
<keyword evidence="4" id="KW-0133">Cell shape</keyword>
<evidence type="ECO:0000256" key="3">
    <source>
        <dbReference type="ARBA" id="ARBA00022692"/>
    </source>
</evidence>
<evidence type="ECO:0000256" key="1">
    <source>
        <dbReference type="ARBA" id="ARBA00004651"/>
    </source>
</evidence>
<reference evidence="9" key="1">
    <citation type="journal article" date="2015" name="MBio">
        <title>Genome-Resolved Metagenomic Analysis Reveals Roles for Candidate Phyla and Other Microbial Community Members in Biogeochemical Transformations in Oil Reservoirs.</title>
        <authorList>
            <person name="Hu P."/>
            <person name="Tom L."/>
            <person name="Singh A."/>
            <person name="Thomas B.C."/>
            <person name="Baker B.J."/>
            <person name="Piceno Y.M."/>
            <person name="Andersen G.L."/>
            <person name="Banfield J.F."/>
        </authorList>
    </citation>
    <scope>NUCLEOTIDE SEQUENCE [LARGE SCALE GENOMIC DNA]</scope>
</reference>
<dbReference type="GO" id="GO:0005886">
    <property type="term" value="C:plasma membrane"/>
    <property type="evidence" value="ECO:0007669"/>
    <property type="project" value="UniProtKB-SubCell"/>
</dbReference>
<dbReference type="EMBL" id="LGGH01000267">
    <property type="protein sequence ID" value="KUK66011.1"/>
    <property type="molecule type" value="Genomic_DNA"/>
</dbReference>
<keyword evidence="6" id="KW-1133">Transmembrane helix</keyword>
<dbReference type="InterPro" id="IPR051050">
    <property type="entry name" value="Lipid_II_flippase_MurJ/MviN"/>
</dbReference>
<gene>
    <name evidence="8" type="ORF">XD86_1370</name>
</gene>
<comment type="subcellular location">
    <subcellularLocation>
        <location evidence="1">Cell membrane</location>
        <topology evidence="1">Multi-pass membrane protein</topology>
    </subcellularLocation>
</comment>
<dbReference type="PATRIC" id="fig|1236046.6.peg.640"/>
<evidence type="ECO:0000313" key="8">
    <source>
        <dbReference type="EMBL" id="KUK66011.1"/>
    </source>
</evidence>
<proteinExistence type="predicted"/>
<organism evidence="8 9">
    <name type="scientific">Mesotoga infera</name>
    <dbReference type="NCBI Taxonomy" id="1236046"/>
    <lineage>
        <taxon>Bacteria</taxon>
        <taxon>Thermotogati</taxon>
        <taxon>Thermotogota</taxon>
        <taxon>Thermotogae</taxon>
        <taxon>Kosmotogales</taxon>
        <taxon>Kosmotogaceae</taxon>
        <taxon>Mesotoga</taxon>
    </lineage>
</organism>
<keyword evidence="5" id="KW-0573">Peptidoglycan synthesis</keyword>
<evidence type="ECO:0000256" key="4">
    <source>
        <dbReference type="ARBA" id="ARBA00022960"/>
    </source>
</evidence>
<evidence type="ECO:0000256" key="5">
    <source>
        <dbReference type="ARBA" id="ARBA00022984"/>
    </source>
</evidence>
<dbReference type="GO" id="GO:0008360">
    <property type="term" value="P:regulation of cell shape"/>
    <property type="evidence" value="ECO:0007669"/>
    <property type="project" value="UniProtKB-KW"/>
</dbReference>
<evidence type="ECO:0000256" key="6">
    <source>
        <dbReference type="ARBA" id="ARBA00022989"/>
    </source>
</evidence>
<dbReference type="GO" id="GO:0015648">
    <property type="term" value="F:lipid-linked peptidoglycan transporter activity"/>
    <property type="evidence" value="ECO:0007669"/>
    <property type="project" value="TreeGrafter"/>
</dbReference>
<dbReference type="Proteomes" id="UP000054260">
    <property type="component" value="Unassembled WGS sequence"/>
</dbReference>
<dbReference type="GO" id="GO:0034204">
    <property type="term" value="P:lipid translocation"/>
    <property type="evidence" value="ECO:0007669"/>
    <property type="project" value="TreeGrafter"/>
</dbReference>
<dbReference type="PANTHER" id="PTHR47019:SF1">
    <property type="entry name" value="LIPID II FLIPPASE MURJ"/>
    <property type="match status" value="1"/>
</dbReference>
<dbReference type="PRINTS" id="PR01806">
    <property type="entry name" value="VIRFACTRMVIN"/>
</dbReference>
<dbReference type="GO" id="GO:0009252">
    <property type="term" value="P:peptidoglycan biosynthetic process"/>
    <property type="evidence" value="ECO:0007669"/>
    <property type="project" value="UniProtKB-KW"/>
</dbReference>
<name>A0A117LT49_9BACT</name>
<keyword evidence="2" id="KW-1003">Cell membrane</keyword>
<dbReference type="Pfam" id="PF03023">
    <property type="entry name" value="MurJ"/>
    <property type="match status" value="1"/>
</dbReference>
<evidence type="ECO:0000313" key="9">
    <source>
        <dbReference type="Proteomes" id="UP000054260"/>
    </source>
</evidence>
<sequence length="94" mass="10401">MTASTARSTALFAIATMLSRITGLVRDSLFANYFGTSAQYDAYLVAIMIPFFLRKIFADGAMTMAFVPLFNEKLKNSGKRAFIFASTVMVFVSF</sequence>
<dbReference type="PANTHER" id="PTHR47019">
    <property type="entry name" value="LIPID II FLIPPASE MURJ"/>
    <property type="match status" value="1"/>
</dbReference>
<comment type="caution">
    <text evidence="8">The sequence shown here is derived from an EMBL/GenBank/DDBJ whole genome shotgun (WGS) entry which is preliminary data.</text>
</comment>